<dbReference type="Pfam" id="PF01416">
    <property type="entry name" value="PseudoU_synth_1"/>
    <property type="match status" value="2"/>
</dbReference>
<comment type="similarity">
    <text evidence="1 4 7">Belongs to the tRNA pseudouridine synthase TruA family.</text>
</comment>
<comment type="function">
    <text evidence="4">Formation of pseudouridine at positions 38, 39 and 40 in the anticodon stem and loop of transfer RNAs.</text>
</comment>
<dbReference type="AlphaFoldDB" id="A0AA51X7B1"/>
<keyword evidence="3 4" id="KW-0413">Isomerase</keyword>
<dbReference type="HAMAP" id="MF_00171">
    <property type="entry name" value="TruA"/>
    <property type="match status" value="1"/>
</dbReference>
<keyword evidence="10" id="KW-1185">Reference proteome</keyword>
<gene>
    <name evidence="4 9" type="primary">truA</name>
    <name evidence="9" type="ORF">Q9312_01970</name>
</gene>
<dbReference type="NCBIfam" id="TIGR00071">
    <property type="entry name" value="hisT_truA"/>
    <property type="match status" value="1"/>
</dbReference>
<feature type="domain" description="Pseudouridine synthase I TruA alpha/beta" evidence="8">
    <location>
        <begin position="142"/>
        <end position="244"/>
    </location>
</feature>
<evidence type="ECO:0000259" key="8">
    <source>
        <dbReference type="Pfam" id="PF01416"/>
    </source>
</evidence>
<feature type="active site" description="Nucleophile" evidence="4 5">
    <location>
        <position position="51"/>
    </location>
</feature>
<dbReference type="KEGG" id="plei:Q9312_01970"/>
<dbReference type="FunFam" id="3.30.70.580:FF:000001">
    <property type="entry name" value="tRNA pseudouridine synthase A"/>
    <property type="match status" value="1"/>
</dbReference>
<comment type="subunit">
    <text evidence="4">Homodimer.</text>
</comment>
<dbReference type="Proteomes" id="UP001239782">
    <property type="component" value="Chromosome"/>
</dbReference>
<protein>
    <recommendedName>
        <fullName evidence="4">tRNA pseudouridine synthase A</fullName>
        <ecNumber evidence="4">5.4.99.12</ecNumber>
    </recommendedName>
    <alternativeName>
        <fullName evidence="4">tRNA pseudouridine(38-40) synthase</fullName>
    </alternativeName>
    <alternativeName>
        <fullName evidence="4">tRNA pseudouridylate synthase I</fullName>
    </alternativeName>
    <alternativeName>
        <fullName evidence="4">tRNA-uridine isomerase I</fullName>
    </alternativeName>
</protein>
<name>A0AA51X7B1_9GAMM</name>
<evidence type="ECO:0000313" key="9">
    <source>
        <dbReference type="EMBL" id="WMS87701.1"/>
    </source>
</evidence>
<dbReference type="Gene3D" id="3.30.70.580">
    <property type="entry name" value="Pseudouridine synthase I, catalytic domain, N-terminal subdomain"/>
    <property type="match status" value="1"/>
</dbReference>
<evidence type="ECO:0000256" key="1">
    <source>
        <dbReference type="ARBA" id="ARBA00009375"/>
    </source>
</evidence>
<keyword evidence="2 4" id="KW-0819">tRNA processing</keyword>
<dbReference type="PANTHER" id="PTHR11142:SF0">
    <property type="entry name" value="TRNA PSEUDOURIDINE SYNTHASE-LIKE 1"/>
    <property type="match status" value="1"/>
</dbReference>
<dbReference type="PIRSF" id="PIRSF001430">
    <property type="entry name" value="tRNA_psdUrid_synth"/>
    <property type="match status" value="1"/>
</dbReference>
<dbReference type="GO" id="GO:0160147">
    <property type="term" value="F:tRNA pseudouridine(38-40) synthase activity"/>
    <property type="evidence" value="ECO:0007669"/>
    <property type="project" value="UniProtKB-EC"/>
</dbReference>
<evidence type="ECO:0000256" key="5">
    <source>
        <dbReference type="PIRSR" id="PIRSR001430-1"/>
    </source>
</evidence>
<dbReference type="InterPro" id="IPR020095">
    <property type="entry name" value="PsdUridine_synth_TruA_C"/>
</dbReference>
<feature type="binding site" evidence="4 6">
    <location>
        <position position="109"/>
    </location>
    <ligand>
        <name>substrate</name>
    </ligand>
</feature>
<organism evidence="9 10">
    <name type="scientific">Pleionea litopenaei</name>
    <dbReference type="NCBI Taxonomy" id="3070815"/>
    <lineage>
        <taxon>Bacteria</taxon>
        <taxon>Pseudomonadati</taxon>
        <taxon>Pseudomonadota</taxon>
        <taxon>Gammaproteobacteria</taxon>
        <taxon>Oceanospirillales</taxon>
        <taxon>Pleioneaceae</taxon>
        <taxon>Pleionea</taxon>
    </lineage>
</organism>
<reference evidence="9 10" key="1">
    <citation type="submission" date="2023-08" db="EMBL/GenBank/DDBJ databases">
        <title>Pleionea litopenaei sp. nov., isolated from stomach of juvenile Litopenaeus vannamei.</title>
        <authorList>
            <person name="Rho A.M."/>
            <person name="Hwang C.Y."/>
        </authorList>
    </citation>
    <scope>NUCLEOTIDE SEQUENCE [LARGE SCALE GENOMIC DNA]</scope>
    <source>
        <strain evidence="9 10">HL-JVS1</strain>
    </source>
</reference>
<dbReference type="InterPro" id="IPR020103">
    <property type="entry name" value="PsdUridine_synth_cat_dom_sf"/>
</dbReference>
<dbReference type="InterPro" id="IPR020094">
    <property type="entry name" value="TruA/RsuA/RluB/E/F_N"/>
</dbReference>
<dbReference type="EC" id="5.4.99.12" evidence="4"/>
<dbReference type="GO" id="GO:0031119">
    <property type="term" value="P:tRNA pseudouridine synthesis"/>
    <property type="evidence" value="ECO:0007669"/>
    <property type="project" value="UniProtKB-UniRule"/>
</dbReference>
<evidence type="ECO:0000256" key="2">
    <source>
        <dbReference type="ARBA" id="ARBA00022694"/>
    </source>
</evidence>
<dbReference type="SUPFAM" id="SSF55120">
    <property type="entry name" value="Pseudouridine synthase"/>
    <property type="match status" value="1"/>
</dbReference>
<dbReference type="InterPro" id="IPR020097">
    <property type="entry name" value="PsdUridine_synth_TruA_a/b_dom"/>
</dbReference>
<dbReference type="PANTHER" id="PTHR11142">
    <property type="entry name" value="PSEUDOURIDYLATE SYNTHASE"/>
    <property type="match status" value="1"/>
</dbReference>
<comment type="catalytic activity">
    <reaction evidence="4 7">
        <text>uridine(38/39/40) in tRNA = pseudouridine(38/39/40) in tRNA</text>
        <dbReference type="Rhea" id="RHEA:22376"/>
        <dbReference type="Rhea" id="RHEA-COMP:10085"/>
        <dbReference type="Rhea" id="RHEA-COMP:10087"/>
        <dbReference type="ChEBI" id="CHEBI:65314"/>
        <dbReference type="ChEBI" id="CHEBI:65315"/>
        <dbReference type="EC" id="5.4.99.12"/>
    </reaction>
</comment>
<evidence type="ECO:0000313" key="10">
    <source>
        <dbReference type="Proteomes" id="UP001239782"/>
    </source>
</evidence>
<sequence>MIIALGIEYLGTSYSGWQRQSHSPSVQACVEKALSTIADHNVSVFCAGRTDSGVHALSQVIHFETQVERPSKAWVLGGNAHLPDDICVLWAKVMNEEFHARFSAVSRRYRYVILNRKIRPAVLSGQVTWVKENLDEELMHLAAQHLLGEQDFTSFQAASCQSPTPFRNVFNTQVFRHNEYLVIEITANAFLHHMVRNIAGSLIEVGKGNQNPEWIAELLALKDRTKAAPTASPNGLYFVQANYPNQFAIPGINNGPWFIN</sequence>
<dbReference type="RefSeq" id="WP_309202844.1">
    <property type="nucleotide sequence ID" value="NZ_CP133548.1"/>
</dbReference>
<evidence type="ECO:0000256" key="7">
    <source>
        <dbReference type="RuleBase" id="RU003792"/>
    </source>
</evidence>
<dbReference type="GO" id="GO:0003723">
    <property type="term" value="F:RNA binding"/>
    <property type="evidence" value="ECO:0007669"/>
    <property type="project" value="InterPro"/>
</dbReference>
<proteinExistence type="inferred from homology"/>
<feature type="domain" description="Pseudouridine synthase I TruA alpha/beta" evidence="8">
    <location>
        <begin position="8"/>
        <end position="102"/>
    </location>
</feature>
<comment type="caution">
    <text evidence="4">Lacks conserved residue(s) required for the propagation of feature annotation.</text>
</comment>
<evidence type="ECO:0000256" key="6">
    <source>
        <dbReference type="PIRSR" id="PIRSR001430-2"/>
    </source>
</evidence>
<evidence type="ECO:0000256" key="3">
    <source>
        <dbReference type="ARBA" id="ARBA00023235"/>
    </source>
</evidence>
<accession>A0AA51X7B1</accession>
<dbReference type="InterPro" id="IPR001406">
    <property type="entry name" value="PsdUridine_synth_TruA"/>
</dbReference>
<dbReference type="EMBL" id="CP133548">
    <property type="protein sequence ID" value="WMS87701.1"/>
    <property type="molecule type" value="Genomic_DNA"/>
</dbReference>
<evidence type="ECO:0000256" key="4">
    <source>
        <dbReference type="HAMAP-Rule" id="MF_00171"/>
    </source>
</evidence>
<dbReference type="Gene3D" id="3.30.70.660">
    <property type="entry name" value="Pseudouridine synthase I, catalytic domain, C-terminal subdomain"/>
    <property type="match status" value="1"/>
</dbReference>
<dbReference type="CDD" id="cd02570">
    <property type="entry name" value="PseudoU_synth_EcTruA"/>
    <property type="match status" value="1"/>
</dbReference>